<dbReference type="EMBL" id="JBHSTI010000008">
    <property type="protein sequence ID" value="MFC6236986.1"/>
    <property type="molecule type" value="Genomic_DNA"/>
</dbReference>
<dbReference type="SUPFAM" id="SSF51735">
    <property type="entry name" value="NAD(P)-binding Rossmann-fold domains"/>
    <property type="match status" value="1"/>
</dbReference>
<protein>
    <submittedName>
        <fullName evidence="4">SDR family NAD(P)-dependent oxidoreductase</fullName>
    </submittedName>
</protein>
<dbReference type="PANTHER" id="PTHR43669">
    <property type="entry name" value="5-KETO-D-GLUCONATE 5-REDUCTASE"/>
    <property type="match status" value="1"/>
</dbReference>
<evidence type="ECO:0000256" key="3">
    <source>
        <dbReference type="RuleBase" id="RU000363"/>
    </source>
</evidence>
<organism evidence="4 5">
    <name type="scientific">Longivirga aurantiaca</name>
    <dbReference type="NCBI Taxonomy" id="1837743"/>
    <lineage>
        <taxon>Bacteria</taxon>
        <taxon>Bacillati</taxon>
        <taxon>Actinomycetota</taxon>
        <taxon>Actinomycetes</taxon>
        <taxon>Sporichthyales</taxon>
        <taxon>Sporichthyaceae</taxon>
        <taxon>Longivirga</taxon>
    </lineage>
</organism>
<proteinExistence type="inferred from homology"/>
<dbReference type="Pfam" id="PF00106">
    <property type="entry name" value="adh_short"/>
    <property type="match status" value="1"/>
</dbReference>
<comment type="similarity">
    <text evidence="1 3">Belongs to the short-chain dehydrogenases/reductases (SDR) family.</text>
</comment>
<dbReference type="InterPro" id="IPR020904">
    <property type="entry name" value="Sc_DH/Rdtase_CS"/>
</dbReference>
<dbReference type="PROSITE" id="PS00061">
    <property type="entry name" value="ADH_SHORT"/>
    <property type="match status" value="1"/>
</dbReference>
<gene>
    <name evidence="4" type="ORF">ACFQGU_03800</name>
</gene>
<dbReference type="InterPro" id="IPR036291">
    <property type="entry name" value="NAD(P)-bd_dom_sf"/>
</dbReference>
<dbReference type="RefSeq" id="WP_386764033.1">
    <property type="nucleotide sequence ID" value="NZ_JBHSTI010000008.1"/>
</dbReference>
<keyword evidence="5" id="KW-1185">Reference proteome</keyword>
<comment type="caution">
    <text evidence="4">The sequence shown here is derived from an EMBL/GenBank/DDBJ whole genome shotgun (WGS) entry which is preliminary data.</text>
</comment>
<evidence type="ECO:0000313" key="4">
    <source>
        <dbReference type="EMBL" id="MFC6236986.1"/>
    </source>
</evidence>
<dbReference type="Gene3D" id="3.40.50.720">
    <property type="entry name" value="NAD(P)-binding Rossmann-like Domain"/>
    <property type="match status" value="1"/>
</dbReference>
<dbReference type="PANTHER" id="PTHR43669:SF3">
    <property type="entry name" value="ALCOHOL DEHYDROGENASE, PUTATIVE (AFU_ORTHOLOGUE AFUA_3G03445)-RELATED"/>
    <property type="match status" value="1"/>
</dbReference>
<name>A0ABW1SXH6_9ACTN</name>
<dbReference type="PRINTS" id="PR00081">
    <property type="entry name" value="GDHRDH"/>
</dbReference>
<sequence>MDRTVALVTGANRGVGRAFVEALLDRGTVKVYAAARDLDSLGPVVELDPGRVVPVHLDLLDPASISEAAVTASDVTLLVNNAGILRFGAGLEIERDEVLDHFLTNTMGTYDVIRSFVPALERNGGGQILVVMSLQSLGARPGATGYSVSKAALHSLCQSLRPALRERGIALSGVYPGAIDTDMLRGFDIPKTSARDVAEGALRGLDEGRADIFPDADGQLLGDIWRTDPLRLERLFTDTDELREFLTQARADRDAARS</sequence>
<evidence type="ECO:0000313" key="5">
    <source>
        <dbReference type="Proteomes" id="UP001596138"/>
    </source>
</evidence>
<accession>A0ABW1SXH6</accession>
<evidence type="ECO:0000256" key="1">
    <source>
        <dbReference type="ARBA" id="ARBA00006484"/>
    </source>
</evidence>
<dbReference type="Proteomes" id="UP001596138">
    <property type="component" value="Unassembled WGS sequence"/>
</dbReference>
<reference evidence="5" key="1">
    <citation type="journal article" date="2019" name="Int. J. Syst. Evol. Microbiol.">
        <title>The Global Catalogue of Microorganisms (GCM) 10K type strain sequencing project: providing services to taxonomists for standard genome sequencing and annotation.</title>
        <authorList>
            <consortium name="The Broad Institute Genomics Platform"/>
            <consortium name="The Broad Institute Genome Sequencing Center for Infectious Disease"/>
            <person name="Wu L."/>
            <person name="Ma J."/>
        </authorList>
    </citation>
    <scope>NUCLEOTIDE SEQUENCE [LARGE SCALE GENOMIC DNA]</scope>
    <source>
        <strain evidence="5">CGMCC 4.7317</strain>
    </source>
</reference>
<keyword evidence="2" id="KW-0560">Oxidoreductase</keyword>
<dbReference type="InterPro" id="IPR002347">
    <property type="entry name" value="SDR_fam"/>
</dbReference>
<evidence type="ECO:0000256" key="2">
    <source>
        <dbReference type="ARBA" id="ARBA00023002"/>
    </source>
</evidence>
<dbReference type="PRINTS" id="PR00080">
    <property type="entry name" value="SDRFAMILY"/>
</dbReference>